<keyword evidence="2" id="KW-1185">Reference proteome</keyword>
<dbReference type="Proteomes" id="UP000650833">
    <property type="component" value="Unassembled WGS sequence"/>
</dbReference>
<gene>
    <name evidence="1" type="ORF">INT46_002596</name>
</gene>
<dbReference type="EMBL" id="JAEPRC010000956">
    <property type="protein sequence ID" value="KAG2190497.1"/>
    <property type="molecule type" value="Genomic_DNA"/>
</dbReference>
<reference evidence="1" key="1">
    <citation type="submission" date="2020-12" db="EMBL/GenBank/DDBJ databases">
        <title>Metabolic potential, ecology and presence of endohyphal bacteria is reflected in genomic diversity of Mucoromycotina.</title>
        <authorList>
            <person name="Muszewska A."/>
            <person name="Okrasinska A."/>
            <person name="Steczkiewicz K."/>
            <person name="Drgas O."/>
            <person name="Orlowska M."/>
            <person name="Perlinska-Lenart U."/>
            <person name="Aleksandrzak-Piekarczyk T."/>
            <person name="Szatraj K."/>
            <person name="Zielenkiewicz U."/>
            <person name="Pilsyk S."/>
            <person name="Malc E."/>
            <person name="Mieczkowski P."/>
            <person name="Kruszewska J.S."/>
            <person name="Biernat P."/>
            <person name="Pawlowska J."/>
        </authorList>
    </citation>
    <scope>NUCLEOTIDE SEQUENCE</scope>
    <source>
        <strain evidence="1">CBS 226.32</strain>
    </source>
</reference>
<accession>A0A8H7QDL3</accession>
<name>A0A8H7QDL3_9FUNG</name>
<organism evidence="1 2">
    <name type="scientific">Mucor plumbeus</name>
    <dbReference type="NCBI Taxonomy" id="97098"/>
    <lineage>
        <taxon>Eukaryota</taxon>
        <taxon>Fungi</taxon>
        <taxon>Fungi incertae sedis</taxon>
        <taxon>Mucoromycota</taxon>
        <taxon>Mucoromycotina</taxon>
        <taxon>Mucoromycetes</taxon>
        <taxon>Mucorales</taxon>
        <taxon>Mucorineae</taxon>
        <taxon>Mucoraceae</taxon>
        <taxon>Mucor</taxon>
    </lineage>
</organism>
<protein>
    <submittedName>
        <fullName evidence="1">Uncharacterized protein</fullName>
    </submittedName>
</protein>
<evidence type="ECO:0000313" key="1">
    <source>
        <dbReference type="EMBL" id="KAG2190497.1"/>
    </source>
</evidence>
<dbReference type="AlphaFoldDB" id="A0A8H7QDL3"/>
<proteinExistence type="predicted"/>
<evidence type="ECO:0000313" key="2">
    <source>
        <dbReference type="Proteomes" id="UP000650833"/>
    </source>
</evidence>
<sequence length="116" mass="13241">MPICTCTAFKAKNLRSYSTFQNVNQSTDDAITVIDVDDDAKEYCINQVDTDDAEYNEINDRIYEEADNDSQKRFYDNSVFPVEPVVHFALFMLTVLLHSASSCTDQGLNITMLFFN</sequence>
<comment type="caution">
    <text evidence="1">The sequence shown here is derived from an EMBL/GenBank/DDBJ whole genome shotgun (WGS) entry which is preliminary data.</text>
</comment>